<evidence type="ECO:0000313" key="7">
    <source>
        <dbReference type="EMBL" id="KJR88577.1"/>
    </source>
</evidence>
<feature type="transmembrane region" description="Helical" evidence="5">
    <location>
        <begin position="410"/>
        <end position="431"/>
    </location>
</feature>
<dbReference type="Pfam" id="PF00083">
    <property type="entry name" value="Sugar_tr"/>
    <property type="match status" value="1"/>
</dbReference>
<reference evidence="7 8" key="2">
    <citation type="journal article" date="2015" name="Eukaryot. Cell">
        <title>Asexual propagation of a virulent clone complex in a human and feline outbreak of sporotrichosis.</title>
        <authorList>
            <person name="Teixeira Mde M."/>
            <person name="Rodrigues A.M."/>
            <person name="Tsui C.K."/>
            <person name="de Almeida L.G."/>
            <person name="Van Diepeningen A.D."/>
            <person name="van den Ende B.G."/>
            <person name="Fernandes G.F."/>
            <person name="Kano R."/>
            <person name="Hamelin R.C."/>
            <person name="Lopes-Bezerra L.M."/>
            <person name="Vasconcelos A.T."/>
            <person name="de Hoog S."/>
            <person name="de Camargo Z.P."/>
            <person name="Felipe M.S."/>
        </authorList>
    </citation>
    <scope>NUCLEOTIDE SEQUENCE [LARGE SCALE GENOMIC DNA]</scope>
    <source>
        <strain evidence="7 8">1099-18</strain>
    </source>
</reference>
<dbReference type="AlphaFoldDB" id="A0A0F2MG28"/>
<reference evidence="7 8" key="1">
    <citation type="journal article" date="2014" name="BMC Genomics">
        <title>Comparative genomics of the major fungal agents of human and animal Sporotrichosis: Sporothrix schenckii and Sporothrix brasiliensis.</title>
        <authorList>
            <person name="Teixeira M.M."/>
            <person name="de Almeida L.G."/>
            <person name="Kubitschek-Barreira P."/>
            <person name="Alves F.L."/>
            <person name="Kioshima E.S."/>
            <person name="Abadio A.K."/>
            <person name="Fernandes L."/>
            <person name="Derengowski L.S."/>
            <person name="Ferreira K.S."/>
            <person name="Souza R.C."/>
            <person name="Ruiz J.C."/>
            <person name="de Andrade N.C."/>
            <person name="Paes H.C."/>
            <person name="Nicola A.M."/>
            <person name="Albuquerque P."/>
            <person name="Gerber A.L."/>
            <person name="Martins V.P."/>
            <person name="Peconick L.D."/>
            <person name="Neto A.V."/>
            <person name="Chaucanez C.B."/>
            <person name="Silva P.A."/>
            <person name="Cunha O.L."/>
            <person name="de Oliveira F.F."/>
            <person name="dos Santos T.C."/>
            <person name="Barros A.L."/>
            <person name="Soares M.A."/>
            <person name="de Oliveira L.M."/>
            <person name="Marini M.M."/>
            <person name="Villalobos-Duno H."/>
            <person name="Cunha M.M."/>
            <person name="de Hoog S."/>
            <person name="da Silveira J.F."/>
            <person name="Henrissat B."/>
            <person name="Nino-Vega G.A."/>
            <person name="Cisalpino P.S."/>
            <person name="Mora-Montes H.M."/>
            <person name="Almeida S.R."/>
            <person name="Stajich J.E."/>
            <person name="Lopes-Bezerra L.M."/>
            <person name="Vasconcelos A.T."/>
            <person name="Felipe M.S."/>
        </authorList>
    </citation>
    <scope>NUCLEOTIDE SEQUENCE [LARGE SCALE GENOMIC DNA]</scope>
    <source>
        <strain evidence="7 8">1099-18</strain>
    </source>
</reference>
<organism evidence="7 8">
    <name type="scientific">Sporothrix schenckii 1099-18</name>
    <dbReference type="NCBI Taxonomy" id="1397361"/>
    <lineage>
        <taxon>Eukaryota</taxon>
        <taxon>Fungi</taxon>
        <taxon>Dikarya</taxon>
        <taxon>Ascomycota</taxon>
        <taxon>Pezizomycotina</taxon>
        <taxon>Sordariomycetes</taxon>
        <taxon>Sordariomycetidae</taxon>
        <taxon>Ophiostomatales</taxon>
        <taxon>Ophiostomataceae</taxon>
        <taxon>Sporothrix</taxon>
    </lineage>
</organism>
<evidence type="ECO:0000256" key="5">
    <source>
        <dbReference type="SAM" id="Phobius"/>
    </source>
</evidence>
<dbReference type="InterPro" id="IPR020846">
    <property type="entry name" value="MFS_dom"/>
</dbReference>
<keyword evidence="2 5" id="KW-0812">Transmembrane</keyword>
<evidence type="ECO:0000313" key="8">
    <source>
        <dbReference type="Proteomes" id="UP000033710"/>
    </source>
</evidence>
<evidence type="ECO:0000256" key="2">
    <source>
        <dbReference type="ARBA" id="ARBA00022692"/>
    </source>
</evidence>
<feature type="transmembrane region" description="Helical" evidence="5">
    <location>
        <begin position="437"/>
        <end position="460"/>
    </location>
</feature>
<dbReference type="PANTHER" id="PTHR24064">
    <property type="entry name" value="SOLUTE CARRIER FAMILY 22 MEMBER"/>
    <property type="match status" value="1"/>
</dbReference>
<dbReference type="Proteomes" id="UP000033710">
    <property type="component" value="Unassembled WGS sequence"/>
</dbReference>
<feature type="transmembrane region" description="Helical" evidence="5">
    <location>
        <begin position="75"/>
        <end position="95"/>
    </location>
</feature>
<feature type="transmembrane region" description="Helical" evidence="5">
    <location>
        <begin position="107"/>
        <end position="126"/>
    </location>
</feature>
<dbReference type="CDD" id="cd17364">
    <property type="entry name" value="MFS_PhT"/>
    <property type="match status" value="1"/>
</dbReference>
<dbReference type="SUPFAM" id="SSF103473">
    <property type="entry name" value="MFS general substrate transporter"/>
    <property type="match status" value="1"/>
</dbReference>
<feature type="transmembrane region" description="Helical" evidence="5">
    <location>
        <begin position="373"/>
        <end position="398"/>
    </location>
</feature>
<dbReference type="InterPro" id="IPR005828">
    <property type="entry name" value="MFS_sugar_transport-like"/>
</dbReference>
<name>A0A0F2MG28_SPOSC</name>
<dbReference type="VEuPathDB" id="FungiDB:SPSK_07327"/>
<protein>
    <submittedName>
        <fullName evidence="7">MFS transporter, PHS family, inorganic phosphate transporter</fullName>
    </submittedName>
</protein>
<evidence type="ECO:0000256" key="3">
    <source>
        <dbReference type="ARBA" id="ARBA00022989"/>
    </source>
</evidence>
<dbReference type="GO" id="GO:0016020">
    <property type="term" value="C:membrane"/>
    <property type="evidence" value="ECO:0007669"/>
    <property type="project" value="UniProtKB-SubCell"/>
</dbReference>
<sequence length="507" mass="54491">MAPAFFSDLKFLVVAGIGLFGDGYLNVSIGLGTLFQYAAFWQTERTATDSIVVPMIGYIYYQDEGGKVPTVPADIIKGALSIGMVLGQFLFGLFGDTLGRRHVYGKELLVTIIGTLLVILLPWSTTFSHNGIVAWLSVFRVLSGIGTGGDYPVTASLSAEHNPVGSRARLVLLVFASIGLGTMASGVVYVVLLEAFKGAVESNIDHLQWVWRLLFGIGIIPSALTVYARLTMPETKPYEEYVGADASLQRGHRGLTQQLRDFREYFAEWKHAKVLFATCSTWFLFDIAFYGISLNQSVILGKIGFGTGPTPWATLHNTAIGNIIVCAAGFLPGYYLSIFLPDLFGRVRQQVICSMAVAVFYAIWAGVTDHTSAGGLLTLFTFSQFFLCVGPSATTFLIPVEVFPTRVRATAHGLSAASGKAGAILAAFTFGTATDKIGLKGVLGLFSGIMALVALLTLLIPETKGRTLEEIESGMLYGSAVTVVREVEGESEIEAPVVKGEKSEPVE</sequence>
<keyword evidence="4 5" id="KW-0472">Membrane</keyword>
<dbReference type="Gene3D" id="1.20.1250.20">
    <property type="entry name" value="MFS general substrate transporter like domains"/>
    <property type="match status" value="1"/>
</dbReference>
<feature type="transmembrane region" description="Helical" evidence="5">
    <location>
        <begin position="132"/>
        <end position="149"/>
    </location>
</feature>
<comment type="subcellular location">
    <subcellularLocation>
        <location evidence="1">Membrane</location>
        <topology evidence="1">Multi-pass membrane protein</topology>
    </subcellularLocation>
</comment>
<accession>A0A0F2MG28</accession>
<gene>
    <name evidence="7" type="ORF">SPSK_07327</name>
</gene>
<dbReference type="PROSITE" id="PS00217">
    <property type="entry name" value="SUGAR_TRANSPORT_2"/>
    <property type="match status" value="1"/>
</dbReference>
<dbReference type="OrthoDB" id="433512at2759"/>
<evidence type="ECO:0000256" key="4">
    <source>
        <dbReference type="ARBA" id="ARBA00023136"/>
    </source>
</evidence>
<keyword evidence="3 5" id="KW-1133">Transmembrane helix</keyword>
<feature type="transmembrane region" description="Helical" evidence="5">
    <location>
        <begin position="12"/>
        <end position="35"/>
    </location>
</feature>
<feature type="transmembrane region" description="Helical" evidence="5">
    <location>
        <begin position="209"/>
        <end position="228"/>
    </location>
</feature>
<evidence type="ECO:0000256" key="1">
    <source>
        <dbReference type="ARBA" id="ARBA00004141"/>
    </source>
</evidence>
<evidence type="ECO:0000259" key="6">
    <source>
        <dbReference type="PROSITE" id="PS50850"/>
    </source>
</evidence>
<comment type="caution">
    <text evidence="7">The sequence shown here is derived from an EMBL/GenBank/DDBJ whole genome shotgun (WGS) entry which is preliminary data.</text>
</comment>
<feature type="domain" description="Major facilitator superfamily (MFS) profile" evidence="6">
    <location>
        <begin position="11"/>
        <end position="465"/>
    </location>
</feature>
<feature type="transmembrane region" description="Helical" evidence="5">
    <location>
        <begin position="319"/>
        <end position="339"/>
    </location>
</feature>
<feature type="transmembrane region" description="Helical" evidence="5">
    <location>
        <begin position="274"/>
        <end position="292"/>
    </location>
</feature>
<dbReference type="EMBL" id="AXCR01000004">
    <property type="protein sequence ID" value="KJR88577.1"/>
    <property type="molecule type" value="Genomic_DNA"/>
</dbReference>
<dbReference type="PROSITE" id="PS50850">
    <property type="entry name" value="MFS"/>
    <property type="match status" value="1"/>
</dbReference>
<dbReference type="KEGG" id="ssck:SPSK_07327"/>
<feature type="transmembrane region" description="Helical" evidence="5">
    <location>
        <begin position="351"/>
        <end position="367"/>
    </location>
</feature>
<dbReference type="RefSeq" id="XP_016591253.1">
    <property type="nucleotide sequence ID" value="XM_016733991.1"/>
</dbReference>
<dbReference type="InterPro" id="IPR005829">
    <property type="entry name" value="Sugar_transporter_CS"/>
</dbReference>
<dbReference type="GeneID" id="27669268"/>
<dbReference type="InterPro" id="IPR036259">
    <property type="entry name" value="MFS_trans_sf"/>
</dbReference>
<proteinExistence type="predicted"/>
<dbReference type="GO" id="GO:0022857">
    <property type="term" value="F:transmembrane transporter activity"/>
    <property type="evidence" value="ECO:0007669"/>
    <property type="project" value="InterPro"/>
</dbReference>
<feature type="transmembrane region" description="Helical" evidence="5">
    <location>
        <begin position="170"/>
        <end position="189"/>
    </location>
</feature>